<organism evidence="3 4">
    <name type="scientific">Clostridium tepidiprofundi DSM 19306</name>
    <dbReference type="NCBI Taxonomy" id="1121338"/>
    <lineage>
        <taxon>Bacteria</taxon>
        <taxon>Bacillati</taxon>
        <taxon>Bacillota</taxon>
        <taxon>Clostridia</taxon>
        <taxon>Eubacteriales</taxon>
        <taxon>Clostridiaceae</taxon>
        <taxon>Clostridium</taxon>
    </lineage>
</organism>
<dbReference type="NCBIfam" id="TIGR01877">
    <property type="entry name" value="cas_cas6"/>
    <property type="match status" value="1"/>
</dbReference>
<dbReference type="Gene3D" id="3.30.70.1890">
    <property type="match status" value="1"/>
</dbReference>
<dbReference type="OrthoDB" id="45555at2"/>
<gene>
    <name evidence="3" type="ORF">CLTEP_19820</name>
</gene>
<name>A0A151B2V2_9CLOT</name>
<reference evidence="3 4" key="1">
    <citation type="submission" date="2016-02" db="EMBL/GenBank/DDBJ databases">
        <title>Genome sequence of Clostridium tepidiprofundi DSM 19306.</title>
        <authorList>
            <person name="Poehlein A."/>
            <person name="Daniel R."/>
        </authorList>
    </citation>
    <scope>NUCLEOTIDE SEQUENCE [LARGE SCALE GENOMIC DNA]</scope>
    <source>
        <strain evidence="3 4">DSM 19306</strain>
    </source>
</reference>
<evidence type="ECO:0000256" key="1">
    <source>
        <dbReference type="ARBA" id="ARBA00023118"/>
    </source>
</evidence>
<comment type="caution">
    <text evidence="3">The sequence shown here is derived from an EMBL/GenBank/DDBJ whole genome shotgun (WGS) entry which is preliminary data.</text>
</comment>
<dbReference type="Pfam" id="PF01881">
    <property type="entry name" value="Cas_Cas6_C"/>
    <property type="match status" value="1"/>
</dbReference>
<dbReference type="AlphaFoldDB" id="A0A151B2V2"/>
<proteinExistence type="predicted"/>
<accession>A0A151B2V2</accession>
<dbReference type="GO" id="GO:0016788">
    <property type="term" value="F:hydrolase activity, acting on ester bonds"/>
    <property type="evidence" value="ECO:0007669"/>
    <property type="project" value="InterPro"/>
</dbReference>
<sequence>MRLKCEYSTDKFPLAYQMLVVSLIKEALMRSDEEYFSKIYNYKEGKTNKATKNFCFSVFIKDYKKEVNIFTIYDRVIINISSGDYEFMIKLYNGLLKIKGFEYKGFIINRIGIDLVKEKEINKDNVEFTTLSPIYIKDKNNNSLDFNDKKFVKELNYIVDKTLENFRGYGLKKELRFKPLYMKKRVVKEEIRKFTQNTNKSFYYVNSCVGRFVLEGDMIDLRDIYALGLGFRRNQGFGMIEVVG</sequence>
<dbReference type="GO" id="GO:0051607">
    <property type="term" value="P:defense response to virus"/>
    <property type="evidence" value="ECO:0007669"/>
    <property type="project" value="UniProtKB-KW"/>
</dbReference>
<feature type="domain" description="CRISPR associated protein Cas6 C-terminal" evidence="2">
    <location>
        <begin position="117"/>
        <end position="242"/>
    </location>
</feature>
<dbReference type="InterPro" id="IPR010156">
    <property type="entry name" value="CRISPR-assoc_prot_Cas6"/>
</dbReference>
<dbReference type="Gene3D" id="3.30.70.1900">
    <property type="match status" value="1"/>
</dbReference>
<evidence type="ECO:0000313" key="3">
    <source>
        <dbReference type="EMBL" id="KYH34082.1"/>
    </source>
</evidence>
<dbReference type="InterPro" id="IPR049435">
    <property type="entry name" value="Cas_Cas6_C"/>
</dbReference>
<dbReference type="Proteomes" id="UP000075531">
    <property type="component" value="Unassembled WGS sequence"/>
</dbReference>
<dbReference type="PATRIC" id="fig|1121338.3.peg.2061"/>
<dbReference type="STRING" id="1121338.CLTEP_19820"/>
<keyword evidence="4" id="KW-1185">Reference proteome</keyword>
<dbReference type="PANTHER" id="PTHR36984:SF3">
    <property type="entry name" value="CRISPR-ASSOCIATED ENDORIBONUCLEASE CAS6"/>
    <property type="match status" value="1"/>
</dbReference>
<dbReference type="InterPro" id="IPR045747">
    <property type="entry name" value="CRISPR-assoc_prot_Cas6_N_sf"/>
</dbReference>
<dbReference type="CDD" id="cd21140">
    <property type="entry name" value="Cas6_I-like"/>
    <property type="match status" value="1"/>
</dbReference>
<protein>
    <submittedName>
        <fullName evidence="3">CRISPR associated protein Cas6</fullName>
    </submittedName>
</protein>
<dbReference type="PANTHER" id="PTHR36984">
    <property type="entry name" value="CRISPR-ASSOCIATED ENDORIBONUCLEASE CAS6 1"/>
    <property type="match status" value="1"/>
</dbReference>
<dbReference type="EMBL" id="LTBA01000026">
    <property type="protein sequence ID" value="KYH34082.1"/>
    <property type="molecule type" value="Genomic_DNA"/>
</dbReference>
<keyword evidence="1" id="KW-0051">Antiviral defense</keyword>
<evidence type="ECO:0000259" key="2">
    <source>
        <dbReference type="Pfam" id="PF01881"/>
    </source>
</evidence>
<evidence type="ECO:0000313" key="4">
    <source>
        <dbReference type="Proteomes" id="UP000075531"/>
    </source>
</evidence>
<dbReference type="RefSeq" id="WP_066826190.1">
    <property type="nucleotide sequence ID" value="NZ_LTBA01000026.1"/>
</dbReference>